<evidence type="ECO:0000313" key="3">
    <source>
        <dbReference type="EMBL" id="CAJ1912934.1"/>
    </source>
</evidence>
<dbReference type="EMBL" id="CAKOGP040000001">
    <property type="protein sequence ID" value="CAJ1912934.1"/>
    <property type="molecule type" value="Genomic_DNA"/>
</dbReference>
<dbReference type="InterPro" id="IPR016527">
    <property type="entry name" value="ORC4"/>
</dbReference>
<sequence>MDTAASTLEEVDKLITHFGDNYPPIDNNNKSEQQDDAENQNQKIPRLFSPPGLEEQFKDVRSVLLPCLTSTSSFSKDKVSSTASVVLIGDRGSGKSLLLERCLQACQYEYPDAAKFRRIHINGIVCRGSDVSAVVYEMIRQLSDLGFKEEEEALANDSVAVSPAAAMADKLEEETPSKRRKLNNNEDKDKYDLRLRKSNFTSNLALLETMLNIAAKDKIPVLLILDEFEAFTARDEKRQVLLYHLLDRVATPNSSLCLVGLTSSFTVLQSLEKRIKSRAEGVTQVVFVQHPSTYEELTSVLKHKIGHRSNDTNINIGKAILPLLSKPTIVDDNNNNNNDKDKNDKKHNKLHSKLWSVLEHEFRIGKDVRWFCRVILAALSLYRHDVMMVTTSNDGAPPPNFGPNHLLEALAMLGVPVWSNEIGTSNKLDLFSIGEKAMDLRFQALLDLPQSQVALLLAARRILTREAHREQAVTAPLTIQRMLNEYSNSFRRGRSDSSMLPAARQLLHQGLLIPSNEHSGGAPLQYSISGKYKNLDPYSLIRLPLHFPIEIDRELGEALNMSLLDCSTALREWGRKIN</sequence>
<dbReference type="Gene3D" id="3.40.50.300">
    <property type="entry name" value="P-loop containing nucleotide triphosphate hydrolases"/>
    <property type="match status" value="1"/>
</dbReference>
<comment type="caution">
    <text evidence="3">The sequence shown here is derived from an EMBL/GenBank/DDBJ whole genome shotgun (WGS) entry which is preliminary data.</text>
</comment>
<dbReference type="InterPro" id="IPR027417">
    <property type="entry name" value="P-loop_NTPase"/>
</dbReference>
<evidence type="ECO:0000259" key="2">
    <source>
        <dbReference type="Pfam" id="PF13191"/>
    </source>
</evidence>
<dbReference type="GO" id="GO:0003688">
    <property type="term" value="F:DNA replication origin binding"/>
    <property type="evidence" value="ECO:0007669"/>
    <property type="project" value="TreeGrafter"/>
</dbReference>
<dbReference type="PANTHER" id="PTHR12087">
    <property type="entry name" value="ORIGIN RECOGNITION COMPLEX SUBUNIT 4"/>
    <property type="match status" value="1"/>
</dbReference>
<keyword evidence="4" id="KW-1185">Reference proteome</keyword>
<evidence type="ECO:0000256" key="1">
    <source>
        <dbReference type="SAM" id="MobiDB-lite"/>
    </source>
</evidence>
<dbReference type="AlphaFoldDB" id="A0AAD2CGQ7"/>
<name>A0AAD2CGQ7_9STRA</name>
<feature type="domain" description="Orc1-like AAA ATPase" evidence="2">
    <location>
        <begin position="81"/>
        <end position="258"/>
    </location>
</feature>
<evidence type="ECO:0000313" key="4">
    <source>
        <dbReference type="Proteomes" id="UP001295423"/>
    </source>
</evidence>
<feature type="region of interest" description="Disordered" evidence="1">
    <location>
        <begin position="19"/>
        <end position="44"/>
    </location>
</feature>
<protein>
    <recommendedName>
        <fullName evidence="2">Orc1-like AAA ATPase domain-containing protein</fullName>
    </recommendedName>
</protein>
<dbReference type="Pfam" id="PF13191">
    <property type="entry name" value="AAA_16"/>
    <property type="match status" value="1"/>
</dbReference>
<dbReference type="InterPro" id="IPR041664">
    <property type="entry name" value="AAA_16"/>
</dbReference>
<gene>
    <name evidence="3" type="ORF">CYCCA115_LOCUS642</name>
</gene>
<dbReference type="GO" id="GO:0005664">
    <property type="term" value="C:nuclear origin of replication recognition complex"/>
    <property type="evidence" value="ECO:0007669"/>
    <property type="project" value="TreeGrafter"/>
</dbReference>
<dbReference type="SUPFAM" id="SSF52540">
    <property type="entry name" value="P-loop containing nucleoside triphosphate hydrolases"/>
    <property type="match status" value="1"/>
</dbReference>
<accession>A0AAD2CGQ7</accession>
<dbReference type="PANTHER" id="PTHR12087:SF0">
    <property type="entry name" value="ORIGIN RECOGNITION COMPLEX SUBUNIT 4"/>
    <property type="match status" value="1"/>
</dbReference>
<reference evidence="3" key="1">
    <citation type="submission" date="2023-08" db="EMBL/GenBank/DDBJ databases">
        <authorList>
            <person name="Audoor S."/>
            <person name="Bilcke G."/>
        </authorList>
    </citation>
    <scope>NUCLEOTIDE SEQUENCE</scope>
</reference>
<dbReference type="Proteomes" id="UP001295423">
    <property type="component" value="Unassembled WGS sequence"/>
</dbReference>
<organism evidence="3 4">
    <name type="scientific">Cylindrotheca closterium</name>
    <dbReference type="NCBI Taxonomy" id="2856"/>
    <lineage>
        <taxon>Eukaryota</taxon>
        <taxon>Sar</taxon>
        <taxon>Stramenopiles</taxon>
        <taxon>Ochrophyta</taxon>
        <taxon>Bacillariophyta</taxon>
        <taxon>Bacillariophyceae</taxon>
        <taxon>Bacillariophycidae</taxon>
        <taxon>Bacillariales</taxon>
        <taxon>Bacillariaceae</taxon>
        <taxon>Cylindrotheca</taxon>
    </lineage>
</organism>
<proteinExistence type="predicted"/>
<dbReference type="GO" id="GO:0006270">
    <property type="term" value="P:DNA replication initiation"/>
    <property type="evidence" value="ECO:0007669"/>
    <property type="project" value="TreeGrafter"/>
</dbReference>